<dbReference type="Proteomes" id="UP000799767">
    <property type="component" value="Unassembled WGS sequence"/>
</dbReference>
<evidence type="ECO:0000313" key="2">
    <source>
        <dbReference type="Proteomes" id="UP000799767"/>
    </source>
</evidence>
<protein>
    <submittedName>
        <fullName evidence="1">Uncharacterized protein</fullName>
    </submittedName>
</protein>
<accession>A0A6A6PGK6</accession>
<organism evidence="1 2">
    <name type="scientific">Neohortaea acidophila</name>
    <dbReference type="NCBI Taxonomy" id="245834"/>
    <lineage>
        <taxon>Eukaryota</taxon>
        <taxon>Fungi</taxon>
        <taxon>Dikarya</taxon>
        <taxon>Ascomycota</taxon>
        <taxon>Pezizomycotina</taxon>
        <taxon>Dothideomycetes</taxon>
        <taxon>Dothideomycetidae</taxon>
        <taxon>Mycosphaerellales</taxon>
        <taxon>Teratosphaeriaceae</taxon>
        <taxon>Neohortaea</taxon>
    </lineage>
</organism>
<dbReference type="AlphaFoldDB" id="A0A6A6PGK6"/>
<sequence>MLEREGMKARKSRPEFVDPPLTYNHSRTVLDSHQSTFSDASLRRCFYRRWGLCPPHATRPAFIIQRHYEDVIVQCEWAQEKNLAPEQICRNVTRGFDIISGERCNECLQTEVGWGNIHSEMITLEYELWLSVDAANLDTKPALETEGPYEPIRWYVPNEQFLAWMQSV</sequence>
<dbReference type="RefSeq" id="XP_033585682.1">
    <property type="nucleotide sequence ID" value="XM_033738450.1"/>
</dbReference>
<proteinExistence type="predicted"/>
<dbReference type="EMBL" id="MU001642">
    <property type="protein sequence ID" value="KAF2479112.1"/>
    <property type="molecule type" value="Genomic_DNA"/>
</dbReference>
<reference evidence="1" key="1">
    <citation type="journal article" date="2020" name="Stud. Mycol.">
        <title>101 Dothideomycetes genomes: a test case for predicting lifestyles and emergence of pathogens.</title>
        <authorList>
            <person name="Haridas S."/>
            <person name="Albert R."/>
            <person name="Binder M."/>
            <person name="Bloem J."/>
            <person name="Labutti K."/>
            <person name="Salamov A."/>
            <person name="Andreopoulos B."/>
            <person name="Baker S."/>
            <person name="Barry K."/>
            <person name="Bills G."/>
            <person name="Bluhm B."/>
            <person name="Cannon C."/>
            <person name="Castanera R."/>
            <person name="Culley D."/>
            <person name="Daum C."/>
            <person name="Ezra D."/>
            <person name="Gonzalez J."/>
            <person name="Henrissat B."/>
            <person name="Kuo A."/>
            <person name="Liang C."/>
            <person name="Lipzen A."/>
            <person name="Lutzoni F."/>
            <person name="Magnuson J."/>
            <person name="Mondo S."/>
            <person name="Nolan M."/>
            <person name="Ohm R."/>
            <person name="Pangilinan J."/>
            <person name="Park H.-J."/>
            <person name="Ramirez L."/>
            <person name="Alfaro M."/>
            <person name="Sun H."/>
            <person name="Tritt A."/>
            <person name="Yoshinaga Y."/>
            <person name="Zwiers L.-H."/>
            <person name="Turgeon B."/>
            <person name="Goodwin S."/>
            <person name="Spatafora J."/>
            <person name="Crous P."/>
            <person name="Grigoriev I."/>
        </authorList>
    </citation>
    <scope>NUCLEOTIDE SEQUENCE</scope>
    <source>
        <strain evidence="1">CBS 113389</strain>
    </source>
</reference>
<keyword evidence="2" id="KW-1185">Reference proteome</keyword>
<name>A0A6A6PGK6_9PEZI</name>
<gene>
    <name evidence="1" type="ORF">BDY17DRAFT_49873</name>
</gene>
<dbReference type="GeneID" id="54479452"/>
<evidence type="ECO:0000313" key="1">
    <source>
        <dbReference type="EMBL" id="KAF2479112.1"/>
    </source>
</evidence>